<dbReference type="OrthoDB" id="10261384at2759"/>
<evidence type="ECO:0000313" key="2">
    <source>
        <dbReference type="Proteomes" id="UP000612746"/>
    </source>
</evidence>
<evidence type="ECO:0008006" key="3">
    <source>
        <dbReference type="Google" id="ProtNLM"/>
    </source>
</evidence>
<dbReference type="EMBL" id="JAEPRA010000005">
    <property type="protein sequence ID" value="KAG2185325.1"/>
    <property type="molecule type" value="Genomic_DNA"/>
</dbReference>
<comment type="caution">
    <text evidence="1">The sequence shown here is derived from an EMBL/GenBank/DDBJ whole genome shotgun (WGS) entry which is preliminary data.</text>
</comment>
<dbReference type="PANTHER" id="PTHR14659:SF1">
    <property type="entry name" value="ALPHA- AND GAMMA-ADAPTIN-BINDING PROTEIN P34"/>
    <property type="match status" value="1"/>
</dbReference>
<gene>
    <name evidence="1" type="ORF">INT44_002115</name>
</gene>
<reference evidence="1" key="1">
    <citation type="submission" date="2020-12" db="EMBL/GenBank/DDBJ databases">
        <title>Metabolic potential, ecology and presence of endohyphal bacteria is reflected in genomic diversity of Mucoromycotina.</title>
        <authorList>
            <person name="Muszewska A."/>
            <person name="Okrasinska A."/>
            <person name="Steczkiewicz K."/>
            <person name="Drgas O."/>
            <person name="Orlowska M."/>
            <person name="Perlinska-Lenart U."/>
            <person name="Aleksandrzak-Piekarczyk T."/>
            <person name="Szatraj K."/>
            <person name="Zielenkiewicz U."/>
            <person name="Pilsyk S."/>
            <person name="Malc E."/>
            <person name="Mieczkowski P."/>
            <person name="Kruszewska J.S."/>
            <person name="Biernat P."/>
            <person name="Pawlowska J."/>
        </authorList>
    </citation>
    <scope>NUCLEOTIDE SEQUENCE</scope>
    <source>
        <strain evidence="1">WA0000051536</strain>
    </source>
</reference>
<dbReference type="Proteomes" id="UP000612746">
    <property type="component" value="Unassembled WGS sequence"/>
</dbReference>
<dbReference type="PANTHER" id="PTHR14659">
    <property type="entry name" value="ALPHA- AND GAMMA-ADAPTIN-BINDING PROTEIN P34"/>
    <property type="match status" value="1"/>
</dbReference>
<evidence type="ECO:0000313" key="1">
    <source>
        <dbReference type="EMBL" id="KAG2185325.1"/>
    </source>
</evidence>
<dbReference type="InterPro" id="IPR019341">
    <property type="entry name" value="Alpha/Gamma-adaptin-bd_p34"/>
</dbReference>
<protein>
    <recommendedName>
        <fullName evidence="3">Increased recombination centers protein 6</fullName>
    </recommendedName>
</protein>
<sequence>MKRNKILVIGRHNANKLELIKQLLSESQSALPKDANDDTPMIPWTIDTKYYTAEVDLWLDHIESDAEAAVKAFVEDENGVCEVVDGLVLVFRKDEPKSFEDLKLWSTFVEKCDPNVKIVIGTEGDLSETDKDAIEDWCLENMFVYVDAEEKVQKVDDDEFEDKVGIPLLLETLQANMWDGLVTKSSAQAPLDTNEARLQMLNLIDEEDGEFTDLPSGSEIKKMQQELFGAFDDPNDGLDHVFTKIQDLRDQGANLPDSERRKLAAKVALSFASYYNETEE</sequence>
<dbReference type="Gene3D" id="3.40.50.11960">
    <property type="match status" value="1"/>
</dbReference>
<organism evidence="1 2">
    <name type="scientific">Umbelopsis vinacea</name>
    <dbReference type="NCBI Taxonomy" id="44442"/>
    <lineage>
        <taxon>Eukaryota</taxon>
        <taxon>Fungi</taxon>
        <taxon>Fungi incertae sedis</taxon>
        <taxon>Mucoromycota</taxon>
        <taxon>Mucoromycotina</taxon>
        <taxon>Umbelopsidomycetes</taxon>
        <taxon>Umbelopsidales</taxon>
        <taxon>Umbelopsidaceae</taxon>
        <taxon>Umbelopsis</taxon>
    </lineage>
</organism>
<dbReference type="Pfam" id="PF10199">
    <property type="entry name" value="Adaptin_binding"/>
    <property type="match status" value="1"/>
</dbReference>
<proteinExistence type="predicted"/>
<dbReference type="SUPFAM" id="SSF52540">
    <property type="entry name" value="P-loop containing nucleoside triphosphate hydrolases"/>
    <property type="match status" value="1"/>
</dbReference>
<accession>A0A8H7Q4T4</accession>
<name>A0A8H7Q4T4_9FUNG</name>
<keyword evidence="2" id="KW-1185">Reference proteome</keyword>
<dbReference type="AlphaFoldDB" id="A0A8H7Q4T4"/>
<dbReference type="InterPro" id="IPR027417">
    <property type="entry name" value="P-loop_NTPase"/>
</dbReference>